<protein>
    <recommendedName>
        <fullName evidence="13 16">Ferrous iron transport protein B</fullName>
    </recommendedName>
</protein>
<keyword evidence="10" id="KW-0406">Ion transport</keyword>
<dbReference type="NCBIfam" id="TIGR00437">
    <property type="entry name" value="feoB"/>
    <property type="match status" value="1"/>
</dbReference>
<evidence type="ECO:0000256" key="15">
    <source>
        <dbReference type="PIRSR" id="PIRSR603373-2"/>
    </source>
</evidence>
<dbReference type="Gene3D" id="3.40.50.300">
    <property type="entry name" value="P-loop containing nucleotide triphosphate hydrolases"/>
    <property type="match status" value="1"/>
</dbReference>
<dbReference type="EMBL" id="CP009933">
    <property type="protein sequence ID" value="AKA69686.1"/>
    <property type="molecule type" value="Genomic_DNA"/>
</dbReference>
<dbReference type="InterPro" id="IPR030389">
    <property type="entry name" value="G_FEOB_dom"/>
</dbReference>
<gene>
    <name evidence="18" type="ORF">CSCA_2561</name>
</gene>
<feature type="binding site" evidence="15">
    <location>
        <position position="19"/>
    </location>
    <ligand>
        <name>Mg(2+)</name>
        <dbReference type="ChEBI" id="CHEBI:18420"/>
        <label>2</label>
    </ligand>
</feature>
<evidence type="ECO:0000256" key="6">
    <source>
        <dbReference type="ARBA" id="ARBA00022692"/>
    </source>
</evidence>
<evidence type="ECO:0000256" key="3">
    <source>
        <dbReference type="ARBA" id="ARBA00022448"/>
    </source>
</evidence>
<dbReference type="KEGG" id="csq:CSCA_2561"/>
<evidence type="ECO:0000313" key="18">
    <source>
        <dbReference type="EMBL" id="AKA69686.1"/>
    </source>
</evidence>
<dbReference type="STRING" id="1548.CSCA_2561"/>
<feature type="transmembrane region" description="Helical" evidence="16">
    <location>
        <begin position="528"/>
        <end position="551"/>
    </location>
</feature>
<dbReference type="SUPFAM" id="SSF52540">
    <property type="entry name" value="P-loop containing nucleoside triphosphate hydrolases"/>
    <property type="match status" value="1"/>
</dbReference>
<dbReference type="InterPro" id="IPR003373">
    <property type="entry name" value="Fe2_transport_prot-B"/>
</dbReference>
<feature type="binding site" evidence="14">
    <location>
        <begin position="111"/>
        <end position="114"/>
    </location>
    <ligand>
        <name>GTP</name>
        <dbReference type="ChEBI" id="CHEBI:37565"/>
        <label>1</label>
    </ligand>
</feature>
<evidence type="ECO:0000256" key="7">
    <source>
        <dbReference type="ARBA" id="ARBA00022741"/>
    </source>
</evidence>
<dbReference type="InterPro" id="IPR027417">
    <property type="entry name" value="P-loop_NTPase"/>
</dbReference>
<keyword evidence="15" id="KW-0460">Magnesium</keyword>
<feature type="transmembrane region" description="Helical" evidence="16">
    <location>
        <begin position="437"/>
        <end position="456"/>
    </location>
</feature>
<comment type="function">
    <text evidence="1 16">Probable transporter of a GTP-driven Fe(2+) uptake system.</text>
</comment>
<feature type="transmembrane region" description="Helical" evidence="16">
    <location>
        <begin position="494"/>
        <end position="516"/>
    </location>
</feature>
<evidence type="ECO:0000256" key="9">
    <source>
        <dbReference type="ARBA" id="ARBA00023004"/>
    </source>
</evidence>
<evidence type="ECO:0000256" key="4">
    <source>
        <dbReference type="ARBA" id="ARBA00022475"/>
    </source>
</evidence>
<dbReference type="PANTHER" id="PTHR43185">
    <property type="entry name" value="FERROUS IRON TRANSPORT PROTEIN B"/>
    <property type="match status" value="1"/>
</dbReference>
<dbReference type="PANTHER" id="PTHR43185:SF1">
    <property type="entry name" value="FE(2+) TRANSPORTER FEOB"/>
    <property type="match status" value="1"/>
</dbReference>
<evidence type="ECO:0000256" key="10">
    <source>
        <dbReference type="ARBA" id="ARBA00023065"/>
    </source>
</evidence>
<dbReference type="Proteomes" id="UP000033115">
    <property type="component" value="Chromosome"/>
</dbReference>
<dbReference type="Pfam" id="PF07670">
    <property type="entry name" value="Gate"/>
    <property type="match status" value="2"/>
</dbReference>
<evidence type="ECO:0000256" key="8">
    <source>
        <dbReference type="ARBA" id="ARBA00022989"/>
    </source>
</evidence>
<keyword evidence="8 16" id="KW-1133">Transmembrane helix</keyword>
<keyword evidence="19" id="KW-1185">Reference proteome</keyword>
<reference evidence="18 19" key="1">
    <citation type="journal article" date="2015" name="J. Biotechnol.">
        <title>Complete genome sequence of a malodorant-producing acetogen, Clostridium scatologenes ATCC 25775(T).</title>
        <authorList>
            <person name="Zhu Z."/>
            <person name="Guo T."/>
            <person name="Zheng H."/>
            <person name="Song T."/>
            <person name="Ouyang P."/>
            <person name="Xie J."/>
        </authorList>
    </citation>
    <scope>NUCLEOTIDE SEQUENCE [LARGE SCALE GENOMIC DNA]</scope>
    <source>
        <strain evidence="18 19">ATCC 25775</strain>
    </source>
</reference>
<dbReference type="AlphaFoldDB" id="A0A0E3GR46"/>
<keyword evidence="11 14" id="KW-0342">GTP-binding</keyword>
<dbReference type="RefSeq" id="WP_029161710.1">
    <property type="nucleotide sequence ID" value="NZ_CP009933.1"/>
</dbReference>
<evidence type="ECO:0000256" key="12">
    <source>
        <dbReference type="ARBA" id="ARBA00023136"/>
    </source>
</evidence>
<name>A0A0E3GR46_CLOSL</name>
<accession>A0A0E3GR46</accession>
<comment type="similarity">
    <text evidence="16">Belongs to the TRAFAC class TrmE-Era-EngA-EngB-Septin-like GTPase superfamily. FeoB GTPase (TC 9.A.8) family.</text>
</comment>
<dbReference type="InterPro" id="IPR050860">
    <property type="entry name" value="FeoB_GTPase"/>
</dbReference>
<dbReference type="HOGENOM" id="CLU_013350_3_2_9"/>
<keyword evidence="15" id="KW-0479">Metal-binding</keyword>
<keyword evidence="5 16" id="KW-0410">Iron transport</keyword>
<evidence type="ECO:0000256" key="1">
    <source>
        <dbReference type="ARBA" id="ARBA00003926"/>
    </source>
</evidence>
<evidence type="ECO:0000313" key="19">
    <source>
        <dbReference type="Proteomes" id="UP000033115"/>
    </source>
</evidence>
<feature type="transmembrane region" description="Helical" evidence="16">
    <location>
        <begin position="468"/>
        <end position="487"/>
    </location>
</feature>
<dbReference type="GO" id="GO:0046872">
    <property type="term" value="F:metal ion binding"/>
    <property type="evidence" value="ECO:0007669"/>
    <property type="project" value="UniProtKB-KW"/>
</dbReference>
<keyword evidence="4" id="KW-1003">Cell membrane</keyword>
<keyword evidence="9 16" id="KW-0408">Iron</keyword>
<evidence type="ECO:0000256" key="16">
    <source>
        <dbReference type="RuleBase" id="RU362098"/>
    </source>
</evidence>
<evidence type="ECO:0000256" key="13">
    <source>
        <dbReference type="NCBIfam" id="TIGR00437"/>
    </source>
</evidence>
<dbReference type="GO" id="GO:0005886">
    <property type="term" value="C:plasma membrane"/>
    <property type="evidence" value="ECO:0007669"/>
    <property type="project" value="UniProtKB-SubCell"/>
</dbReference>
<keyword evidence="12 16" id="KW-0472">Membrane</keyword>
<sequence length="589" mass="66677">MILCTLIGNPNVGQDIIFNKIARIQKNSDDEGTSKIEKQEGFIDNTIKIVAFPGIYSIDTESKLEKIFNDYINDNRVDLIINVVNALNLERNLYLTMQLKKLNIPILVVLNKTDRAEKSGLHIDCEKLSEILGAKIISMNNITDKEIKKLKNCIKKDKFTVCKKIDDNTNNEKEIYDYIEKIMNLVAVKKVKNTISGTEKIDRFVLNKYLAYPIFIAIIYLIFKLVFSWIGTPLSEVFRSALFNYVIPFLNKLLQNQSSWFKSLLVDGVVSGISSVLVFLPVILTLFALLSLLEDSGYMSRAAFLMDKIMSLSGVSGKSFIPMIIGFGCSVPALMAAKNIENKRERIITALVIPFMSCNAKLPVYMLFATIFFPGKEIVILGLMYITGILMAFFYSFIFKLIFKEKEYEPYMEELPHYVMPDLKLLLMHTWEKGKGFLKKIGTIIFSMSIITWVLSNFNFSGMVNINYSFLAAVGKFISPIFNPLGFGNWQNSVSLLTGLMGKEVIAGTLGVLYGGNLPSVIPHQFNLASALSFLIFVLLYTPCASSIITIKKEFGMKLTLVSILYQFANAWIISFLFFHMGMRYFYGL</sequence>
<dbReference type="Pfam" id="PF07664">
    <property type="entry name" value="FeoB_C"/>
    <property type="match status" value="1"/>
</dbReference>
<organism evidence="18 19">
    <name type="scientific">Clostridium scatologenes</name>
    <dbReference type="NCBI Taxonomy" id="1548"/>
    <lineage>
        <taxon>Bacteria</taxon>
        <taxon>Bacillati</taxon>
        <taxon>Bacillota</taxon>
        <taxon>Clostridia</taxon>
        <taxon>Eubacteriales</taxon>
        <taxon>Clostridiaceae</taxon>
        <taxon>Clostridium</taxon>
    </lineage>
</organism>
<feature type="transmembrane region" description="Helical" evidence="16">
    <location>
        <begin position="347"/>
        <end position="372"/>
    </location>
</feature>
<feature type="transmembrane region" description="Helical" evidence="16">
    <location>
        <begin position="266"/>
        <end position="289"/>
    </location>
</feature>
<feature type="transmembrane region" description="Helical" evidence="16">
    <location>
        <begin position="309"/>
        <end position="335"/>
    </location>
</feature>
<evidence type="ECO:0000259" key="17">
    <source>
        <dbReference type="PROSITE" id="PS51711"/>
    </source>
</evidence>
<feature type="domain" description="FeoB-type G" evidence="17">
    <location>
        <begin position="1"/>
        <end position="160"/>
    </location>
</feature>
<evidence type="ECO:0000256" key="2">
    <source>
        <dbReference type="ARBA" id="ARBA00004651"/>
    </source>
</evidence>
<feature type="transmembrane region" description="Helical" evidence="16">
    <location>
        <begin position="209"/>
        <end position="231"/>
    </location>
</feature>
<dbReference type="GO" id="GO:0015093">
    <property type="term" value="F:ferrous iron transmembrane transporter activity"/>
    <property type="evidence" value="ECO:0007669"/>
    <property type="project" value="UniProtKB-UniRule"/>
</dbReference>
<evidence type="ECO:0000256" key="11">
    <source>
        <dbReference type="ARBA" id="ARBA00023134"/>
    </source>
</evidence>
<dbReference type="PROSITE" id="PS51711">
    <property type="entry name" value="G_FEOB"/>
    <property type="match status" value="1"/>
</dbReference>
<dbReference type="InterPro" id="IPR011642">
    <property type="entry name" value="Gate_dom"/>
</dbReference>
<keyword evidence="7 14" id="KW-0547">Nucleotide-binding</keyword>
<dbReference type="Pfam" id="PF02421">
    <property type="entry name" value="FeoB_N"/>
    <property type="match status" value="1"/>
</dbReference>
<dbReference type="InterPro" id="IPR011640">
    <property type="entry name" value="Fe2_transport_prot_B_C"/>
</dbReference>
<keyword evidence="6 16" id="KW-0812">Transmembrane</keyword>
<evidence type="ECO:0000256" key="14">
    <source>
        <dbReference type="PIRSR" id="PIRSR603373-1"/>
    </source>
</evidence>
<dbReference type="GO" id="GO:0005525">
    <property type="term" value="F:GTP binding"/>
    <property type="evidence" value="ECO:0007669"/>
    <property type="project" value="UniProtKB-KW"/>
</dbReference>
<feature type="transmembrane region" description="Helical" evidence="16">
    <location>
        <begin position="378"/>
        <end position="403"/>
    </location>
</feature>
<comment type="subcellular location">
    <subcellularLocation>
        <location evidence="2 16">Cell membrane</location>
        <topology evidence="2 16">Multi-pass membrane protein</topology>
    </subcellularLocation>
</comment>
<keyword evidence="3 16" id="KW-0813">Transport</keyword>
<feature type="transmembrane region" description="Helical" evidence="16">
    <location>
        <begin position="563"/>
        <end position="587"/>
    </location>
</feature>
<proteinExistence type="inferred from homology"/>
<evidence type="ECO:0000256" key="5">
    <source>
        <dbReference type="ARBA" id="ARBA00022496"/>
    </source>
</evidence>